<organism evidence="1">
    <name type="scientific">marine sediment metagenome</name>
    <dbReference type="NCBI Taxonomy" id="412755"/>
    <lineage>
        <taxon>unclassified sequences</taxon>
        <taxon>metagenomes</taxon>
        <taxon>ecological metagenomes</taxon>
    </lineage>
</organism>
<dbReference type="EMBL" id="LAZR01013982">
    <property type="protein sequence ID" value="KKM19458.1"/>
    <property type="molecule type" value="Genomic_DNA"/>
</dbReference>
<reference evidence="1" key="1">
    <citation type="journal article" date="2015" name="Nature">
        <title>Complex archaea that bridge the gap between prokaryotes and eukaryotes.</title>
        <authorList>
            <person name="Spang A."/>
            <person name="Saw J.H."/>
            <person name="Jorgensen S.L."/>
            <person name="Zaremba-Niedzwiedzka K."/>
            <person name="Martijn J."/>
            <person name="Lind A.E."/>
            <person name="van Eijk R."/>
            <person name="Schleper C."/>
            <person name="Guy L."/>
            <person name="Ettema T.J."/>
        </authorList>
    </citation>
    <scope>NUCLEOTIDE SEQUENCE</scope>
</reference>
<dbReference type="AlphaFoldDB" id="A0A0F9KBE6"/>
<proteinExistence type="predicted"/>
<protein>
    <submittedName>
        <fullName evidence="1">Uncharacterized protein</fullName>
    </submittedName>
</protein>
<gene>
    <name evidence="1" type="ORF">LCGC14_1655500</name>
</gene>
<sequence length="47" mass="5428">MTEVELNDFVATHKRTCNGRCPACQLIVEIERLKTKISSVIEMVEEY</sequence>
<name>A0A0F9KBE6_9ZZZZ</name>
<evidence type="ECO:0000313" key="1">
    <source>
        <dbReference type="EMBL" id="KKM19458.1"/>
    </source>
</evidence>
<comment type="caution">
    <text evidence="1">The sequence shown here is derived from an EMBL/GenBank/DDBJ whole genome shotgun (WGS) entry which is preliminary data.</text>
</comment>
<accession>A0A0F9KBE6</accession>